<reference evidence="2 3" key="1">
    <citation type="journal article" date="2014" name="Mol. Biol. Evol.">
        <title>Massive expansion of Ubiquitination-related gene families within the Chlamydiae.</title>
        <authorList>
            <person name="Domman D."/>
            <person name="Collingro A."/>
            <person name="Lagkouvardos I."/>
            <person name="Gehre L."/>
            <person name="Weinmaier T."/>
            <person name="Rattei T."/>
            <person name="Subtil A."/>
            <person name="Horn M."/>
        </authorList>
    </citation>
    <scope>NUCLEOTIDE SEQUENCE [LARGE SCALE GENOMIC DNA]</scope>
    <source>
        <strain evidence="2 3">EI2</strain>
    </source>
</reference>
<evidence type="ECO:0000313" key="3">
    <source>
        <dbReference type="Proteomes" id="UP000031465"/>
    </source>
</evidence>
<name>A0A0C1JKZ7_9BACT</name>
<dbReference type="AlphaFoldDB" id="A0A0C1JKZ7"/>
<proteinExistence type="predicted"/>
<evidence type="ECO:0000256" key="1">
    <source>
        <dbReference type="SAM" id="SignalP"/>
    </source>
</evidence>
<gene>
    <name evidence="2" type="ORF">DB44_CV00070</name>
</gene>
<dbReference type="EMBL" id="JSAN01000068">
    <property type="protein sequence ID" value="KIC71960.1"/>
    <property type="molecule type" value="Genomic_DNA"/>
</dbReference>
<comment type="caution">
    <text evidence="2">The sequence shown here is derived from an EMBL/GenBank/DDBJ whole genome shotgun (WGS) entry which is preliminary data.</text>
</comment>
<evidence type="ECO:0008006" key="4">
    <source>
        <dbReference type="Google" id="ProtNLM"/>
    </source>
</evidence>
<protein>
    <recommendedName>
        <fullName evidence="4">Secreted protein</fullName>
    </recommendedName>
</protein>
<sequence>MCSKKQLMKLLTVLSSFTLVTTAEAAVSKPVNSSTQVDSNSRVDAKYEIMRRNGIDNTDVLAIPLDDSEVEDQEEVNRVEKKEVFALPYSR</sequence>
<feature type="chain" id="PRO_5002134761" description="Secreted protein" evidence="1">
    <location>
        <begin position="26"/>
        <end position="91"/>
    </location>
</feature>
<organism evidence="2 3">
    <name type="scientific">Candidatus Protochlamydia amoebophila</name>
    <dbReference type="NCBI Taxonomy" id="362787"/>
    <lineage>
        <taxon>Bacteria</taxon>
        <taxon>Pseudomonadati</taxon>
        <taxon>Chlamydiota</taxon>
        <taxon>Chlamydiia</taxon>
        <taxon>Parachlamydiales</taxon>
        <taxon>Parachlamydiaceae</taxon>
        <taxon>Candidatus Protochlamydia</taxon>
    </lineage>
</organism>
<keyword evidence="1" id="KW-0732">Signal</keyword>
<dbReference type="Proteomes" id="UP000031465">
    <property type="component" value="Unassembled WGS sequence"/>
</dbReference>
<dbReference type="RefSeq" id="WP_039358287.1">
    <property type="nucleotide sequence ID" value="NZ_JSAN01000068.1"/>
</dbReference>
<dbReference type="PATRIC" id="fig|362787.3.peg.1079"/>
<feature type="signal peptide" evidence="1">
    <location>
        <begin position="1"/>
        <end position="25"/>
    </location>
</feature>
<evidence type="ECO:0000313" key="2">
    <source>
        <dbReference type="EMBL" id="KIC71960.1"/>
    </source>
</evidence>
<accession>A0A0C1JKZ7</accession>